<protein>
    <submittedName>
        <fullName evidence="1">Uncharacterized protein</fullName>
    </submittedName>
</protein>
<evidence type="ECO:0000313" key="2">
    <source>
        <dbReference type="Proteomes" id="UP001420932"/>
    </source>
</evidence>
<accession>A0AAP0DWJ0</accession>
<organism evidence="1 2">
    <name type="scientific">Stephania yunnanensis</name>
    <dbReference type="NCBI Taxonomy" id="152371"/>
    <lineage>
        <taxon>Eukaryota</taxon>
        <taxon>Viridiplantae</taxon>
        <taxon>Streptophyta</taxon>
        <taxon>Embryophyta</taxon>
        <taxon>Tracheophyta</taxon>
        <taxon>Spermatophyta</taxon>
        <taxon>Magnoliopsida</taxon>
        <taxon>Ranunculales</taxon>
        <taxon>Menispermaceae</taxon>
        <taxon>Menispermoideae</taxon>
        <taxon>Cissampelideae</taxon>
        <taxon>Stephania</taxon>
    </lineage>
</organism>
<dbReference type="EMBL" id="JBBNAF010000024">
    <property type="protein sequence ID" value="KAK9082420.1"/>
    <property type="molecule type" value="Genomic_DNA"/>
</dbReference>
<name>A0AAP0DWJ0_9MAGN</name>
<sequence>MLMEQTNLSGLATKEKMMTKLKFSNEAKQIGAERLKTRFFLFSNNGSGNIGFIRKRKVI</sequence>
<gene>
    <name evidence="1" type="ORF">Syun_031162</name>
</gene>
<keyword evidence="2" id="KW-1185">Reference proteome</keyword>
<evidence type="ECO:0000313" key="1">
    <source>
        <dbReference type="EMBL" id="KAK9082420.1"/>
    </source>
</evidence>
<dbReference type="AlphaFoldDB" id="A0AAP0DWJ0"/>
<comment type="caution">
    <text evidence="1">The sequence shown here is derived from an EMBL/GenBank/DDBJ whole genome shotgun (WGS) entry which is preliminary data.</text>
</comment>
<reference evidence="1 2" key="1">
    <citation type="submission" date="2024-01" db="EMBL/GenBank/DDBJ databases">
        <title>Genome assemblies of Stephania.</title>
        <authorList>
            <person name="Yang L."/>
        </authorList>
    </citation>
    <scope>NUCLEOTIDE SEQUENCE [LARGE SCALE GENOMIC DNA]</scope>
    <source>
        <strain evidence="1">YNDBR</strain>
        <tissue evidence="1">Leaf</tissue>
    </source>
</reference>
<proteinExistence type="predicted"/>
<dbReference type="Proteomes" id="UP001420932">
    <property type="component" value="Unassembled WGS sequence"/>
</dbReference>